<evidence type="ECO:0000313" key="2">
    <source>
        <dbReference type="Proteomes" id="UP001519924"/>
    </source>
</evidence>
<dbReference type="Proteomes" id="UP001519924">
    <property type="component" value="Unassembled WGS sequence"/>
</dbReference>
<comment type="caution">
    <text evidence="1">The sequence shown here is derived from an EMBL/GenBank/DDBJ whole genome shotgun (WGS) entry which is preliminary data.</text>
</comment>
<name>A0ABS7F8I1_9PROT</name>
<evidence type="ECO:0000313" key="1">
    <source>
        <dbReference type="EMBL" id="MBW8271131.1"/>
    </source>
</evidence>
<proteinExistence type="predicted"/>
<keyword evidence="2" id="KW-1185">Reference proteome</keyword>
<dbReference type="EMBL" id="JAHZUY010000071">
    <property type="protein sequence ID" value="MBW8271131.1"/>
    <property type="molecule type" value="Genomic_DNA"/>
</dbReference>
<sequence>MIWLKGNAILGAFEIESTTQVYSGLLRLADLIAMQPNLNIPLYIVAPRERRQKVLAEVNRPVFAKLKPPMSEMCSFLSFEALREWLAQAGSFVKHMRPEVLEDLAESCVILDDEA</sequence>
<reference evidence="1 2" key="1">
    <citation type="submission" date="2021-08" db="EMBL/GenBank/DDBJ databases">
        <title>Caldovatus sediminis gen. nov., sp. nov., a moderately thermophilic bacterium isolated from a hot spring.</title>
        <authorList>
            <person name="Hu C.-J."/>
            <person name="Li W.-J."/>
            <person name="Xian W.-D."/>
        </authorList>
    </citation>
    <scope>NUCLEOTIDE SEQUENCE [LARGE SCALE GENOMIC DNA]</scope>
    <source>
        <strain evidence="1 2">SYSU G05006</strain>
    </source>
</reference>
<accession>A0ABS7F8I1</accession>
<protein>
    <submittedName>
        <fullName evidence="1">Uncharacterized protein</fullName>
    </submittedName>
</protein>
<dbReference type="RefSeq" id="WP_220118909.1">
    <property type="nucleotide sequence ID" value="NZ_JAHZUY010000071.1"/>
</dbReference>
<gene>
    <name evidence="1" type="ORF">K1J50_16740</name>
</gene>
<organism evidence="1 2">
    <name type="scientific">Caldovatus aquaticus</name>
    <dbReference type="NCBI Taxonomy" id="2865671"/>
    <lineage>
        <taxon>Bacteria</taxon>
        <taxon>Pseudomonadati</taxon>
        <taxon>Pseudomonadota</taxon>
        <taxon>Alphaproteobacteria</taxon>
        <taxon>Acetobacterales</taxon>
        <taxon>Roseomonadaceae</taxon>
        <taxon>Caldovatus</taxon>
    </lineage>
</organism>